<reference evidence="1" key="1">
    <citation type="journal article" date="2020" name="Stud. Mycol.">
        <title>101 Dothideomycetes genomes: a test case for predicting lifestyles and emergence of pathogens.</title>
        <authorList>
            <person name="Haridas S."/>
            <person name="Albert R."/>
            <person name="Binder M."/>
            <person name="Bloem J."/>
            <person name="Labutti K."/>
            <person name="Salamov A."/>
            <person name="Andreopoulos B."/>
            <person name="Baker S."/>
            <person name="Barry K."/>
            <person name="Bills G."/>
            <person name="Bluhm B."/>
            <person name="Cannon C."/>
            <person name="Castanera R."/>
            <person name="Culley D."/>
            <person name="Daum C."/>
            <person name="Ezra D."/>
            <person name="Gonzalez J."/>
            <person name="Henrissat B."/>
            <person name="Kuo A."/>
            <person name="Liang C."/>
            <person name="Lipzen A."/>
            <person name="Lutzoni F."/>
            <person name="Magnuson J."/>
            <person name="Mondo S."/>
            <person name="Nolan M."/>
            <person name="Ohm R."/>
            <person name="Pangilinan J."/>
            <person name="Park H.-J."/>
            <person name="Ramirez L."/>
            <person name="Alfaro M."/>
            <person name="Sun H."/>
            <person name="Tritt A."/>
            <person name="Yoshinaga Y."/>
            <person name="Zwiers L.-H."/>
            <person name="Turgeon B."/>
            <person name="Goodwin S."/>
            <person name="Spatafora J."/>
            <person name="Crous P."/>
            <person name="Grigoriev I."/>
        </authorList>
    </citation>
    <scope>NUCLEOTIDE SEQUENCE</scope>
    <source>
        <strain evidence="1">CBS 125425</strain>
    </source>
</reference>
<protein>
    <submittedName>
        <fullName evidence="1">Uncharacterized protein</fullName>
    </submittedName>
</protein>
<dbReference type="EMBL" id="ML996156">
    <property type="protein sequence ID" value="KAF2733812.1"/>
    <property type="molecule type" value="Genomic_DNA"/>
</dbReference>
<keyword evidence="2" id="KW-1185">Reference proteome</keyword>
<proteinExistence type="predicted"/>
<name>A0A9P4UZ34_9PLEO</name>
<dbReference type="AlphaFoldDB" id="A0A9P4UZ34"/>
<sequence>MGSRSPLRCTSFVNDKRPRQELKMVPARVRAIPFIPTFSLSILALLRYTFRYTACTRSVLLHAAHLPSPPPRPMTTHISTRAPSRDLLLTVRRAKSSNPQALQAPQALRPTARLPHAKGGNCITLSMSFDTVQYTMLHPNPCTKGETSSVYAATREHCISGPHSRSACMHASHGRD</sequence>
<comment type="caution">
    <text evidence="1">The sequence shown here is derived from an EMBL/GenBank/DDBJ whole genome shotgun (WGS) entry which is preliminary data.</text>
</comment>
<evidence type="ECO:0000313" key="1">
    <source>
        <dbReference type="EMBL" id="KAF2733812.1"/>
    </source>
</evidence>
<dbReference type="Proteomes" id="UP000799444">
    <property type="component" value="Unassembled WGS sequence"/>
</dbReference>
<organism evidence="1 2">
    <name type="scientific">Polyplosphaeria fusca</name>
    <dbReference type="NCBI Taxonomy" id="682080"/>
    <lineage>
        <taxon>Eukaryota</taxon>
        <taxon>Fungi</taxon>
        <taxon>Dikarya</taxon>
        <taxon>Ascomycota</taxon>
        <taxon>Pezizomycotina</taxon>
        <taxon>Dothideomycetes</taxon>
        <taxon>Pleosporomycetidae</taxon>
        <taxon>Pleosporales</taxon>
        <taxon>Tetraplosphaeriaceae</taxon>
        <taxon>Polyplosphaeria</taxon>
    </lineage>
</organism>
<gene>
    <name evidence="1" type="ORF">EJ04DRAFT_512963</name>
</gene>
<accession>A0A9P4UZ34</accession>
<evidence type="ECO:0000313" key="2">
    <source>
        <dbReference type="Proteomes" id="UP000799444"/>
    </source>
</evidence>